<evidence type="ECO:0000256" key="1">
    <source>
        <dbReference type="ARBA" id="ARBA00000085"/>
    </source>
</evidence>
<feature type="domain" description="Histidine kinase" evidence="10">
    <location>
        <begin position="301"/>
        <end position="510"/>
    </location>
</feature>
<dbReference type="InterPro" id="IPR005467">
    <property type="entry name" value="His_kinase_dom"/>
</dbReference>
<evidence type="ECO:0000256" key="9">
    <source>
        <dbReference type="SAM" id="Phobius"/>
    </source>
</evidence>
<dbReference type="SMART" id="SM00387">
    <property type="entry name" value="HATPase_c"/>
    <property type="match status" value="1"/>
</dbReference>
<keyword evidence="8" id="KW-0902">Two-component regulatory system</keyword>
<feature type="transmembrane region" description="Helical" evidence="9">
    <location>
        <begin position="121"/>
        <end position="140"/>
    </location>
</feature>
<dbReference type="PROSITE" id="PS50109">
    <property type="entry name" value="HIS_KIN"/>
    <property type="match status" value="1"/>
</dbReference>
<evidence type="ECO:0000256" key="2">
    <source>
        <dbReference type="ARBA" id="ARBA00012438"/>
    </source>
</evidence>
<dbReference type="GO" id="GO:0005524">
    <property type="term" value="F:ATP binding"/>
    <property type="evidence" value="ECO:0007669"/>
    <property type="project" value="UniProtKB-KW"/>
</dbReference>
<dbReference type="GO" id="GO:0004673">
    <property type="term" value="F:protein histidine kinase activity"/>
    <property type="evidence" value="ECO:0007669"/>
    <property type="project" value="UniProtKB-EC"/>
</dbReference>
<dbReference type="InterPro" id="IPR036890">
    <property type="entry name" value="HATPase_C_sf"/>
</dbReference>
<feature type="transmembrane region" description="Helical" evidence="9">
    <location>
        <begin position="90"/>
        <end position="109"/>
    </location>
</feature>
<reference evidence="11" key="1">
    <citation type="submission" date="2020-12" db="EMBL/GenBank/DDBJ databases">
        <title>M. sibirica DSM 26468T genome.</title>
        <authorList>
            <person name="Thieme N."/>
            <person name="Rettenmaier R."/>
            <person name="Zverlov V."/>
            <person name="Liebl W."/>
        </authorList>
    </citation>
    <scope>NUCLEOTIDE SEQUENCE</scope>
    <source>
        <strain evidence="11">DSM 26468</strain>
    </source>
</reference>
<evidence type="ECO:0000256" key="6">
    <source>
        <dbReference type="ARBA" id="ARBA00022777"/>
    </source>
</evidence>
<keyword evidence="9" id="KW-0472">Membrane</keyword>
<keyword evidence="12" id="KW-1185">Reference proteome</keyword>
<keyword evidence="3" id="KW-0597">Phosphoprotein</keyword>
<accession>A0A8J7KSA6</accession>
<dbReference type="Pfam" id="PF02518">
    <property type="entry name" value="HATPase_c"/>
    <property type="match status" value="1"/>
</dbReference>
<dbReference type="InterPro" id="IPR004358">
    <property type="entry name" value="Sig_transdc_His_kin-like_C"/>
</dbReference>
<feature type="transmembrane region" description="Helical" evidence="9">
    <location>
        <begin position="204"/>
        <end position="227"/>
    </location>
</feature>
<evidence type="ECO:0000313" key="11">
    <source>
        <dbReference type="EMBL" id="MBH1940116.1"/>
    </source>
</evidence>
<keyword evidence="9" id="KW-1133">Transmembrane helix</keyword>
<dbReference type="GO" id="GO:0000160">
    <property type="term" value="P:phosphorelay signal transduction system"/>
    <property type="evidence" value="ECO:0007669"/>
    <property type="project" value="UniProtKB-KW"/>
</dbReference>
<keyword evidence="9" id="KW-0812">Transmembrane</keyword>
<dbReference type="PANTHER" id="PTHR43065">
    <property type="entry name" value="SENSOR HISTIDINE KINASE"/>
    <property type="match status" value="1"/>
</dbReference>
<sequence length="511" mass="58771">MALTIIFMIFFSIVLAIRNYKNRNNLLFILMVLGMSISMFTIVSEIYKSSNYLVPSYYVYSGIEYKMFLFLSQVFRLPLSNLLILRNLGIITYLIAIMLFVITFSTNVKSKHQGIKPVGHFIRYLGLVAYPILYYVFYHPNTAYNFYLFRHSLQDESSKLLWIRLVTITDFIMVCIAFLYLLYPVVLLILSHRKNKITFFSEQLLGLALSLSLLNSIFFMVFFTGAFKTSVNSVFSSAFWRYKLAVIVPTYYATAMPVLSLIILMIILYITIKFKTDSLINGIKERSIKKNLSSLNSNLKDVLHSNKNVMFNMKILAQEAIHNYGTSEGQKKLEKILALSDSHMNAISKALDNIRELKMRTIKNNLIDAVETALSETAIPEYITVTKTYHDTNVFCNFDMYHMTQVIANLITNSIDAIKSRENSNATINIIVDSSKDWIYLSIQDSGCGIPKRLLNKIFNPYFSTKSKQNNWGIGLSYVFRVINSHFGHIRIKSKPGEYTNVEILLPRSTK</sequence>
<feature type="transmembrane region" description="Helical" evidence="9">
    <location>
        <begin position="160"/>
        <end position="183"/>
    </location>
</feature>
<evidence type="ECO:0000256" key="4">
    <source>
        <dbReference type="ARBA" id="ARBA00022679"/>
    </source>
</evidence>
<dbReference type="AlphaFoldDB" id="A0A8J7KSA6"/>
<evidence type="ECO:0000256" key="7">
    <source>
        <dbReference type="ARBA" id="ARBA00022840"/>
    </source>
</evidence>
<keyword evidence="7" id="KW-0067">ATP-binding</keyword>
<evidence type="ECO:0000256" key="3">
    <source>
        <dbReference type="ARBA" id="ARBA00022553"/>
    </source>
</evidence>
<keyword evidence="4" id="KW-0808">Transferase</keyword>
<evidence type="ECO:0000256" key="5">
    <source>
        <dbReference type="ARBA" id="ARBA00022741"/>
    </source>
</evidence>
<organism evidence="11 12">
    <name type="scientific">Mobilitalea sibirica</name>
    <dbReference type="NCBI Taxonomy" id="1462919"/>
    <lineage>
        <taxon>Bacteria</taxon>
        <taxon>Bacillati</taxon>
        <taxon>Bacillota</taxon>
        <taxon>Clostridia</taxon>
        <taxon>Lachnospirales</taxon>
        <taxon>Lachnospiraceae</taxon>
        <taxon>Mobilitalea</taxon>
    </lineage>
</organism>
<dbReference type="SUPFAM" id="SSF55874">
    <property type="entry name" value="ATPase domain of HSP90 chaperone/DNA topoisomerase II/histidine kinase"/>
    <property type="match status" value="1"/>
</dbReference>
<dbReference type="EMBL" id="JAEAGR010000003">
    <property type="protein sequence ID" value="MBH1940116.1"/>
    <property type="molecule type" value="Genomic_DNA"/>
</dbReference>
<gene>
    <name evidence="11" type="ORF">I5677_04305</name>
</gene>
<evidence type="ECO:0000259" key="10">
    <source>
        <dbReference type="PROSITE" id="PS50109"/>
    </source>
</evidence>
<name>A0A8J7KSA6_9FIRM</name>
<keyword evidence="6 11" id="KW-0418">Kinase</keyword>
<dbReference type="EC" id="2.7.13.3" evidence="2"/>
<keyword evidence="5" id="KW-0547">Nucleotide-binding</keyword>
<comment type="catalytic activity">
    <reaction evidence="1">
        <text>ATP + protein L-histidine = ADP + protein N-phospho-L-histidine.</text>
        <dbReference type="EC" id="2.7.13.3"/>
    </reaction>
</comment>
<dbReference type="PANTHER" id="PTHR43065:SF10">
    <property type="entry name" value="PEROXIDE STRESS-ACTIVATED HISTIDINE KINASE MAK3"/>
    <property type="match status" value="1"/>
</dbReference>
<dbReference type="RefSeq" id="WP_197660337.1">
    <property type="nucleotide sequence ID" value="NZ_JAEAGR010000003.1"/>
</dbReference>
<evidence type="ECO:0000313" key="12">
    <source>
        <dbReference type="Proteomes" id="UP000623269"/>
    </source>
</evidence>
<protein>
    <recommendedName>
        <fullName evidence="2">histidine kinase</fullName>
        <ecNumber evidence="2">2.7.13.3</ecNumber>
    </recommendedName>
</protein>
<dbReference type="Gene3D" id="3.30.565.10">
    <property type="entry name" value="Histidine kinase-like ATPase, C-terminal domain"/>
    <property type="match status" value="1"/>
</dbReference>
<comment type="caution">
    <text evidence="11">The sequence shown here is derived from an EMBL/GenBank/DDBJ whole genome shotgun (WGS) entry which is preliminary data.</text>
</comment>
<dbReference type="Proteomes" id="UP000623269">
    <property type="component" value="Unassembled WGS sequence"/>
</dbReference>
<feature type="transmembrane region" description="Helical" evidence="9">
    <location>
        <begin position="26"/>
        <end position="47"/>
    </location>
</feature>
<proteinExistence type="predicted"/>
<evidence type="ECO:0000256" key="8">
    <source>
        <dbReference type="ARBA" id="ARBA00023012"/>
    </source>
</evidence>
<dbReference type="InterPro" id="IPR003594">
    <property type="entry name" value="HATPase_dom"/>
</dbReference>
<dbReference type="PRINTS" id="PR00344">
    <property type="entry name" value="BCTRLSENSOR"/>
</dbReference>
<feature type="transmembrane region" description="Helical" evidence="9">
    <location>
        <begin position="247"/>
        <end position="270"/>
    </location>
</feature>